<evidence type="ECO:0000313" key="2">
    <source>
        <dbReference type="EMBL" id="GCF09879.1"/>
    </source>
</evidence>
<organism evidence="2 3">
    <name type="scientific">Dictyobacter arantiisoli</name>
    <dbReference type="NCBI Taxonomy" id="2014874"/>
    <lineage>
        <taxon>Bacteria</taxon>
        <taxon>Bacillati</taxon>
        <taxon>Chloroflexota</taxon>
        <taxon>Ktedonobacteria</taxon>
        <taxon>Ktedonobacterales</taxon>
        <taxon>Dictyobacteraceae</taxon>
        <taxon>Dictyobacter</taxon>
    </lineage>
</organism>
<gene>
    <name evidence="2" type="ORF">KDI_34430</name>
</gene>
<feature type="domain" description="SnoaL-like" evidence="1">
    <location>
        <begin position="9"/>
        <end position="126"/>
    </location>
</feature>
<proteinExistence type="predicted"/>
<dbReference type="InterPro" id="IPR037401">
    <property type="entry name" value="SnoaL-like"/>
</dbReference>
<dbReference type="RefSeq" id="WP_149402787.1">
    <property type="nucleotide sequence ID" value="NZ_BIXY01000053.1"/>
</dbReference>
<dbReference type="Proteomes" id="UP000322530">
    <property type="component" value="Unassembled WGS sequence"/>
</dbReference>
<dbReference type="AlphaFoldDB" id="A0A5A5TFW4"/>
<protein>
    <recommendedName>
        <fullName evidence="1">SnoaL-like domain-containing protein</fullName>
    </recommendedName>
</protein>
<name>A0A5A5TFW4_9CHLR</name>
<dbReference type="InterPro" id="IPR032710">
    <property type="entry name" value="NTF2-like_dom_sf"/>
</dbReference>
<dbReference type="EMBL" id="BIXY01000053">
    <property type="protein sequence ID" value="GCF09879.1"/>
    <property type="molecule type" value="Genomic_DNA"/>
</dbReference>
<dbReference type="Pfam" id="PF12680">
    <property type="entry name" value="SnoaL_2"/>
    <property type="match status" value="1"/>
</dbReference>
<comment type="caution">
    <text evidence="2">The sequence shown here is derived from an EMBL/GenBank/DDBJ whole genome shotgun (WGS) entry which is preliminary data.</text>
</comment>
<evidence type="ECO:0000313" key="3">
    <source>
        <dbReference type="Proteomes" id="UP000322530"/>
    </source>
</evidence>
<dbReference type="SUPFAM" id="SSF54427">
    <property type="entry name" value="NTF2-like"/>
    <property type="match status" value="1"/>
</dbReference>
<sequence>MSSNRVDVVKSLIAALQSGDIELATHLLDEQFEMTGFAQKSLSQAQFLGMQDALLAAMPDLSYHLENAARLEDQNSVEANITLTGTHSNDLALPLFGLELIPATGIAVTLPQTAVTFEVVDDKIVKMAFEPVTGGGLSGLLQQVGSELPLLPDNTVG</sequence>
<dbReference type="Gene3D" id="3.10.450.50">
    <property type="match status" value="1"/>
</dbReference>
<reference evidence="2 3" key="1">
    <citation type="submission" date="2019-01" db="EMBL/GenBank/DDBJ databases">
        <title>Draft genome sequence of Dictyobacter sp. Uno17.</title>
        <authorList>
            <person name="Wang C.M."/>
            <person name="Zheng Y."/>
            <person name="Sakai Y."/>
            <person name="Abe K."/>
            <person name="Yokota A."/>
            <person name="Yabe S."/>
        </authorList>
    </citation>
    <scope>NUCLEOTIDE SEQUENCE [LARGE SCALE GENOMIC DNA]</scope>
    <source>
        <strain evidence="2 3">Uno17</strain>
    </source>
</reference>
<evidence type="ECO:0000259" key="1">
    <source>
        <dbReference type="Pfam" id="PF12680"/>
    </source>
</evidence>
<dbReference type="OrthoDB" id="162502at2"/>
<accession>A0A5A5TFW4</accession>
<keyword evidence="3" id="KW-1185">Reference proteome</keyword>